<sequence>MRHPFFCQNDLKKLIKGKVAIITSAANGQGASEAVLFAKEGAKVVATDLQEEPLQKVVDEIQSNGGDAMAIQHNVVSEEEWQSVVSRTVEAYGKVDVLVNNAGVSEPRTILDMTMEEWNKVMDINLNGCVLGMKYTIPEIQKAGGGSVVNISSIGGLVGMTGTSPYTAAKGALRSLSKAA</sequence>
<protein>
    <submittedName>
        <fullName evidence="2">Short chain dehydrogenase</fullName>
    </submittedName>
</protein>
<proteinExistence type="inferred from homology"/>
<evidence type="ECO:0000313" key="2">
    <source>
        <dbReference type="EMBL" id="SDI91135.1"/>
    </source>
</evidence>
<accession>A0A1G8PFQ8</accession>
<reference evidence="2 3" key="1">
    <citation type="submission" date="2016-10" db="EMBL/GenBank/DDBJ databases">
        <authorList>
            <person name="de Groot N.N."/>
        </authorList>
    </citation>
    <scope>NUCLEOTIDE SEQUENCE [LARGE SCALE GENOMIC DNA]</scope>
    <source>
        <strain evidence="2 3">DSM 21771</strain>
    </source>
</reference>
<dbReference type="InterPro" id="IPR002347">
    <property type="entry name" value="SDR_fam"/>
</dbReference>
<organism evidence="2 3">
    <name type="scientific">Natribacillus halophilus</name>
    <dbReference type="NCBI Taxonomy" id="549003"/>
    <lineage>
        <taxon>Bacteria</taxon>
        <taxon>Bacillati</taxon>
        <taxon>Bacillota</taxon>
        <taxon>Bacilli</taxon>
        <taxon>Bacillales</taxon>
        <taxon>Bacillaceae</taxon>
        <taxon>Natribacillus</taxon>
    </lineage>
</organism>
<name>A0A1G8PFQ8_9BACI</name>
<dbReference type="PRINTS" id="PR00080">
    <property type="entry name" value="SDRFAMILY"/>
</dbReference>
<dbReference type="Pfam" id="PF00106">
    <property type="entry name" value="adh_short"/>
    <property type="match status" value="1"/>
</dbReference>
<dbReference type="InterPro" id="IPR036291">
    <property type="entry name" value="NAD(P)-bd_dom_sf"/>
</dbReference>
<evidence type="ECO:0000256" key="1">
    <source>
        <dbReference type="RuleBase" id="RU000363"/>
    </source>
</evidence>
<gene>
    <name evidence="2" type="ORF">SAMN04488123_108109</name>
</gene>
<dbReference type="AlphaFoldDB" id="A0A1G8PFQ8"/>
<dbReference type="EMBL" id="FNEN01000008">
    <property type="protein sequence ID" value="SDI91135.1"/>
    <property type="molecule type" value="Genomic_DNA"/>
</dbReference>
<dbReference type="PANTHER" id="PTHR42820">
    <property type="entry name" value="SHORT-CHAIN DEHYDROGENASE REDUCTASE"/>
    <property type="match status" value="1"/>
</dbReference>
<dbReference type="PRINTS" id="PR00081">
    <property type="entry name" value="GDHRDH"/>
</dbReference>
<dbReference type="Proteomes" id="UP000198853">
    <property type="component" value="Unassembled WGS sequence"/>
</dbReference>
<dbReference type="SUPFAM" id="SSF51735">
    <property type="entry name" value="NAD(P)-binding Rossmann-fold domains"/>
    <property type="match status" value="1"/>
</dbReference>
<keyword evidence="3" id="KW-1185">Reference proteome</keyword>
<comment type="similarity">
    <text evidence="1">Belongs to the short-chain dehydrogenases/reductases (SDR) family.</text>
</comment>
<evidence type="ECO:0000313" key="3">
    <source>
        <dbReference type="Proteomes" id="UP000198853"/>
    </source>
</evidence>
<dbReference type="PANTHER" id="PTHR42820:SF1">
    <property type="entry name" value="SHORT-CHAIN DEHYDROGENASE_REDUCTASE FAMILY PROTEIN"/>
    <property type="match status" value="1"/>
</dbReference>
<dbReference type="Gene3D" id="3.40.50.720">
    <property type="entry name" value="NAD(P)-binding Rossmann-like Domain"/>
    <property type="match status" value="1"/>
</dbReference>